<gene>
    <name evidence="2" type="ORF">V1633_02600</name>
</gene>
<evidence type="ECO:0000313" key="3">
    <source>
        <dbReference type="Proteomes" id="UP001332243"/>
    </source>
</evidence>
<sequence>MSAPPEVVFNTATDPDRVSAWLPEPLRGDSSQGPETEPTDLRARWRTAGSPAWSAQLEVASVDAGGANVRLALDADPPEQRLREIADESLASLAREVADNLTAG</sequence>
<dbReference type="InterPro" id="IPR023393">
    <property type="entry name" value="START-like_dom_sf"/>
</dbReference>
<evidence type="ECO:0000256" key="1">
    <source>
        <dbReference type="SAM" id="MobiDB-lite"/>
    </source>
</evidence>
<evidence type="ECO:0008006" key="4">
    <source>
        <dbReference type="Google" id="ProtNLM"/>
    </source>
</evidence>
<dbReference type="EMBL" id="JAZGQK010000002">
    <property type="protein sequence ID" value="MEE6257377.1"/>
    <property type="molecule type" value="Genomic_DNA"/>
</dbReference>
<comment type="caution">
    <text evidence="2">The sequence shown here is derived from an EMBL/GenBank/DDBJ whole genome shotgun (WGS) entry which is preliminary data.</text>
</comment>
<name>A0ABU7RLK6_9ACTN</name>
<dbReference type="Gene3D" id="3.30.530.20">
    <property type="match status" value="1"/>
</dbReference>
<evidence type="ECO:0000313" key="2">
    <source>
        <dbReference type="EMBL" id="MEE6257377.1"/>
    </source>
</evidence>
<keyword evidence="3" id="KW-1185">Reference proteome</keyword>
<dbReference type="RefSeq" id="WP_331212656.1">
    <property type="nucleotide sequence ID" value="NZ_JAZGQK010000002.1"/>
</dbReference>
<protein>
    <recommendedName>
        <fullName evidence="4">SRPBCC family protein</fullName>
    </recommendedName>
</protein>
<feature type="region of interest" description="Disordered" evidence="1">
    <location>
        <begin position="1"/>
        <end position="39"/>
    </location>
</feature>
<dbReference type="SUPFAM" id="SSF55961">
    <property type="entry name" value="Bet v1-like"/>
    <property type="match status" value="1"/>
</dbReference>
<dbReference type="Proteomes" id="UP001332243">
    <property type="component" value="Unassembled WGS sequence"/>
</dbReference>
<accession>A0ABU7RLK6</accession>
<reference evidence="2 3" key="1">
    <citation type="submission" date="2024-01" db="EMBL/GenBank/DDBJ databases">
        <title>Genome insights into Plantactinospora sonchi sp. nov.</title>
        <authorList>
            <person name="Wang L."/>
        </authorList>
    </citation>
    <scope>NUCLEOTIDE SEQUENCE [LARGE SCALE GENOMIC DNA]</scope>
    <source>
        <strain evidence="2 3">NEAU-QY2</strain>
    </source>
</reference>
<organism evidence="2 3">
    <name type="scientific">Plantactinospora sonchi</name>
    <dbReference type="NCBI Taxonomy" id="1544735"/>
    <lineage>
        <taxon>Bacteria</taxon>
        <taxon>Bacillati</taxon>
        <taxon>Actinomycetota</taxon>
        <taxon>Actinomycetes</taxon>
        <taxon>Micromonosporales</taxon>
        <taxon>Micromonosporaceae</taxon>
        <taxon>Plantactinospora</taxon>
    </lineage>
</organism>
<proteinExistence type="predicted"/>